<dbReference type="GO" id="GO:0005524">
    <property type="term" value="F:ATP binding"/>
    <property type="evidence" value="ECO:0007669"/>
    <property type="project" value="UniProtKB-UniRule"/>
</dbReference>
<comment type="subcellular location">
    <subcellularLocation>
        <location evidence="1">Membrane</location>
        <topology evidence="1">Single-pass membrane protein</topology>
    </subcellularLocation>
</comment>
<dbReference type="InterPro" id="IPR000719">
    <property type="entry name" value="Prot_kinase_dom"/>
</dbReference>
<proteinExistence type="predicted"/>
<protein>
    <recommendedName>
        <fullName evidence="8">Protein kinase domain-containing protein</fullName>
    </recommendedName>
</protein>
<dbReference type="PROSITE" id="PS00107">
    <property type="entry name" value="PROTEIN_KINASE_ATP"/>
    <property type="match status" value="1"/>
</dbReference>
<feature type="binding site" evidence="6">
    <location>
        <position position="526"/>
    </location>
    <ligand>
        <name>ATP</name>
        <dbReference type="ChEBI" id="CHEBI:30616"/>
    </ligand>
</feature>
<feature type="transmembrane region" description="Helical" evidence="7">
    <location>
        <begin position="428"/>
        <end position="452"/>
    </location>
</feature>
<keyword evidence="2 7" id="KW-0812">Transmembrane</keyword>
<dbReference type="Pfam" id="PF12819">
    <property type="entry name" value="Malectin_like"/>
    <property type="match status" value="2"/>
</dbReference>
<keyword evidence="6" id="KW-0547">Nucleotide-binding</keyword>
<evidence type="ECO:0000256" key="6">
    <source>
        <dbReference type="PROSITE-ProRule" id="PRU10141"/>
    </source>
</evidence>
<keyword evidence="6" id="KW-0067">ATP-binding</keyword>
<reference evidence="10" key="1">
    <citation type="journal article" date="2020" name="Genome Biol.">
        <title>Gamete binning: chromosome-level and haplotype-resolved genome assembly enabled by high-throughput single-cell sequencing of gamete genomes.</title>
        <authorList>
            <person name="Campoy J.A."/>
            <person name="Sun H."/>
            <person name="Goel M."/>
            <person name="Jiao W.-B."/>
            <person name="Folz-Donahue K."/>
            <person name="Wang N."/>
            <person name="Rubio M."/>
            <person name="Liu C."/>
            <person name="Kukat C."/>
            <person name="Ruiz D."/>
            <person name="Huettel B."/>
            <person name="Schneeberger K."/>
        </authorList>
    </citation>
    <scope>NUCLEOTIDE SEQUENCE [LARGE SCALE GENOMIC DNA]</scope>
    <source>
        <strain evidence="10">cv. Rojo Pasion</strain>
    </source>
</reference>
<keyword evidence="5 7" id="KW-0472">Membrane</keyword>
<keyword evidence="3" id="KW-0732">Signal</keyword>
<dbReference type="Gene3D" id="3.80.10.10">
    <property type="entry name" value="Ribonuclease Inhibitor"/>
    <property type="match status" value="1"/>
</dbReference>
<evidence type="ECO:0000313" key="9">
    <source>
        <dbReference type="EMBL" id="CAB4302985.1"/>
    </source>
</evidence>
<evidence type="ECO:0000259" key="8">
    <source>
        <dbReference type="PROSITE" id="PS50011"/>
    </source>
</evidence>
<accession>A0A6J5WSF3</accession>
<dbReference type="EMBL" id="CAEKKB010000003">
    <property type="protein sequence ID" value="CAB4302985.1"/>
    <property type="molecule type" value="Genomic_DNA"/>
</dbReference>
<dbReference type="InterPro" id="IPR024788">
    <property type="entry name" value="Malectin-like_Carb-bd_dom"/>
</dbReference>
<sequence length="545" mass="61486">MTGINYISDETFISTGENNVVLQEYRNKYQEPYMSLRSFPAGIRNCYKINVTNGTKYLIRSSFKYGNYDRQNILPEFELQLGTNVWDSVKLEDASTITNKELIHVPLRDYIHVCLVNTGLGIPFISALELRPLPNTSYQTQTGSLALQWRLDTGQIAANLTEYRYPDDVHDRFCTAATPKNGTHALYISWMDFDNSAEYFVYMHFAEFEKLQPNQSRQFNITMNGESLHEKVVPYYLSSSTIYSTRALSTGGQNNLSIFKAKNSTLPPILNAIEVYSVKEFLESRTNQADVDAITSIKSTYKIKKNWQGDPCSPLVNSWEGIDCSNEHSRIVSLNLSFSGLTGEIAPYISNLTMIHILFIKQQLNWINPRLFVSTAKINGPQLGEKRTHRFSSRRTHSKRKDGLLSLRLCENPNLSGQVSCKKKKQSISIVLAVSIPGIFILLSTVSAVLWAGFKRKKQHAHCGDPFGVEVMQNSNQNSSLEAEGQRFTYPEIVEITRNFASIIGRGGFGEVYFGTLQNQTQVAVKLLISSSTQGSKEFENEVAI</sequence>
<dbReference type="Gene3D" id="2.60.120.430">
    <property type="entry name" value="Galactose-binding lectin"/>
    <property type="match status" value="1"/>
</dbReference>
<dbReference type="SUPFAM" id="SSF56112">
    <property type="entry name" value="Protein kinase-like (PK-like)"/>
    <property type="match status" value="1"/>
</dbReference>
<dbReference type="GO" id="GO:0016020">
    <property type="term" value="C:membrane"/>
    <property type="evidence" value="ECO:0007669"/>
    <property type="project" value="UniProtKB-SubCell"/>
</dbReference>
<dbReference type="OrthoDB" id="2017114at2759"/>
<dbReference type="GO" id="GO:0004672">
    <property type="term" value="F:protein kinase activity"/>
    <property type="evidence" value="ECO:0007669"/>
    <property type="project" value="InterPro"/>
</dbReference>
<dbReference type="PANTHER" id="PTHR45631:SF202">
    <property type="entry name" value="SENESCENCE-INDUCED RECEPTOR-LIKE SERINE_THREONINE-PROTEIN KINASE"/>
    <property type="match status" value="1"/>
</dbReference>
<dbReference type="Gene3D" id="3.30.200.20">
    <property type="entry name" value="Phosphorylase Kinase, domain 1"/>
    <property type="match status" value="1"/>
</dbReference>
<dbReference type="InterPro" id="IPR011009">
    <property type="entry name" value="Kinase-like_dom_sf"/>
</dbReference>
<feature type="domain" description="Protein kinase" evidence="8">
    <location>
        <begin position="498"/>
        <end position="545"/>
    </location>
</feature>
<dbReference type="InterPro" id="IPR017441">
    <property type="entry name" value="Protein_kinase_ATP_BS"/>
</dbReference>
<evidence type="ECO:0000256" key="7">
    <source>
        <dbReference type="SAM" id="Phobius"/>
    </source>
</evidence>
<name>A0A6J5WSF3_PRUAR</name>
<gene>
    <name evidence="9" type="ORF">ORAREDHAP_LOCUS18915</name>
</gene>
<dbReference type="AlphaFoldDB" id="A0A6J5WSF3"/>
<dbReference type="PANTHER" id="PTHR45631">
    <property type="entry name" value="OS07G0107800 PROTEIN-RELATED"/>
    <property type="match status" value="1"/>
</dbReference>
<evidence type="ECO:0000313" key="10">
    <source>
        <dbReference type="Proteomes" id="UP000507245"/>
    </source>
</evidence>
<dbReference type="Proteomes" id="UP000507245">
    <property type="component" value="Unassembled WGS sequence"/>
</dbReference>
<keyword evidence="4 7" id="KW-1133">Transmembrane helix</keyword>
<dbReference type="PROSITE" id="PS50011">
    <property type="entry name" value="PROTEIN_KINASE_DOM"/>
    <property type="match status" value="1"/>
</dbReference>
<evidence type="ECO:0000256" key="5">
    <source>
        <dbReference type="ARBA" id="ARBA00023136"/>
    </source>
</evidence>
<dbReference type="InterPro" id="IPR032675">
    <property type="entry name" value="LRR_dom_sf"/>
</dbReference>
<organism evidence="9 10">
    <name type="scientific">Prunus armeniaca</name>
    <name type="common">Apricot</name>
    <name type="synonym">Armeniaca vulgaris</name>
    <dbReference type="NCBI Taxonomy" id="36596"/>
    <lineage>
        <taxon>Eukaryota</taxon>
        <taxon>Viridiplantae</taxon>
        <taxon>Streptophyta</taxon>
        <taxon>Embryophyta</taxon>
        <taxon>Tracheophyta</taxon>
        <taxon>Spermatophyta</taxon>
        <taxon>Magnoliopsida</taxon>
        <taxon>eudicotyledons</taxon>
        <taxon>Gunneridae</taxon>
        <taxon>Pentapetalae</taxon>
        <taxon>rosids</taxon>
        <taxon>fabids</taxon>
        <taxon>Rosales</taxon>
        <taxon>Rosaceae</taxon>
        <taxon>Amygdaloideae</taxon>
        <taxon>Amygdaleae</taxon>
        <taxon>Prunus</taxon>
    </lineage>
</organism>
<evidence type="ECO:0000256" key="2">
    <source>
        <dbReference type="ARBA" id="ARBA00022692"/>
    </source>
</evidence>
<evidence type="ECO:0000256" key="4">
    <source>
        <dbReference type="ARBA" id="ARBA00022989"/>
    </source>
</evidence>
<keyword evidence="10" id="KW-1185">Reference proteome</keyword>
<evidence type="ECO:0000256" key="1">
    <source>
        <dbReference type="ARBA" id="ARBA00004167"/>
    </source>
</evidence>
<evidence type="ECO:0000256" key="3">
    <source>
        <dbReference type="ARBA" id="ARBA00022729"/>
    </source>
</evidence>